<dbReference type="PANTHER" id="PTHR21207">
    <property type="entry name" value="PARKIN COREGULATED GENE PROTEIN PARK2 COREGULATED"/>
    <property type="match status" value="1"/>
</dbReference>
<dbReference type="InterPro" id="IPR016024">
    <property type="entry name" value="ARM-type_fold"/>
</dbReference>
<proteinExistence type="predicted"/>
<dbReference type="GO" id="GO:0030544">
    <property type="term" value="F:Hsp70 protein binding"/>
    <property type="evidence" value="ECO:0007669"/>
    <property type="project" value="TreeGrafter"/>
</dbReference>
<dbReference type="AlphaFoldDB" id="A0A7S2Y192"/>
<evidence type="ECO:0000256" key="1">
    <source>
        <dbReference type="SAM" id="MobiDB-lite"/>
    </source>
</evidence>
<feature type="region of interest" description="Disordered" evidence="1">
    <location>
        <begin position="93"/>
        <end position="199"/>
    </location>
</feature>
<feature type="compositionally biased region" description="Gly residues" evidence="1">
    <location>
        <begin position="93"/>
        <end position="110"/>
    </location>
</feature>
<dbReference type="InterPro" id="IPR019399">
    <property type="entry name" value="Parkin_co-regulated_protein"/>
</dbReference>
<dbReference type="GO" id="GO:0051879">
    <property type="term" value="F:Hsp90 protein binding"/>
    <property type="evidence" value="ECO:0007669"/>
    <property type="project" value="TreeGrafter"/>
</dbReference>
<dbReference type="PANTHER" id="PTHR21207:SF2">
    <property type="entry name" value="PARKIN COREGULATED GENE PROTEIN"/>
    <property type="match status" value="1"/>
</dbReference>
<feature type="compositionally biased region" description="Basic residues" evidence="1">
    <location>
        <begin position="139"/>
        <end position="149"/>
    </location>
</feature>
<feature type="compositionally biased region" description="Basic and acidic residues" evidence="1">
    <location>
        <begin position="180"/>
        <end position="189"/>
    </location>
</feature>
<dbReference type="EMBL" id="HBHR01022781">
    <property type="protein sequence ID" value="CAD9874193.1"/>
    <property type="molecule type" value="Transcribed_RNA"/>
</dbReference>
<gene>
    <name evidence="2" type="ORF">FJAP1339_LOCUS11674</name>
</gene>
<evidence type="ECO:0000313" key="2">
    <source>
        <dbReference type="EMBL" id="CAD9874193.1"/>
    </source>
</evidence>
<sequence length="396" mass="44267">MKPSSSAPNIPTTRTGRGNGIMELRLQKKLMEQQLAVLNMNEAKVSNVLEKKRAKKLREKRGVAGGGNSWGNADGLAGQRSVSATQLELGVGGNSFGGTGRSLGGTGPMGGMRDVSPIDGRHQMGGSQTRDQHNEVHGHHPHHHHHQVDHHRIAPRTIKPGSDADRVRKKFLLRQAGQTLKREERERRPGPRPPKAGAYRRANEQGEILFPIRYKRGELPCSIEHKSSGYALLWICPLQTLDYEHYLPMFFEGIRCTEDPYKYMASQGVMELLDASKGYPERILPTLPEVVKYLRMALMSKLPDIIITALRCIQSLVLCNVGIGEAMVPYYRQLLSVFNLFRGKRRNLGDGMDYGQRKGDDINSVIDETLEVLERTGGEDSFANIKYMVPTYESCL</sequence>
<protein>
    <submittedName>
        <fullName evidence="2">Uncharacterized protein</fullName>
    </submittedName>
</protein>
<reference evidence="2" key="1">
    <citation type="submission" date="2021-01" db="EMBL/GenBank/DDBJ databases">
        <authorList>
            <person name="Corre E."/>
            <person name="Pelletier E."/>
            <person name="Niang G."/>
            <person name="Scheremetjew M."/>
            <person name="Finn R."/>
            <person name="Kale V."/>
            <person name="Holt S."/>
            <person name="Cochrane G."/>
            <person name="Meng A."/>
            <person name="Brown T."/>
            <person name="Cohen L."/>
        </authorList>
    </citation>
    <scope>NUCLEOTIDE SEQUENCE</scope>
    <source>
        <strain evidence="2">CCMP1661</strain>
    </source>
</reference>
<dbReference type="Pfam" id="PF10274">
    <property type="entry name" value="ParcG"/>
    <property type="match status" value="1"/>
</dbReference>
<accession>A0A7S2Y192</accession>
<organism evidence="2">
    <name type="scientific">Fibrocapsa japonica</name>
    <dbReference type="NCBI Taxonomy" id="94617"/>
    <lineage>
        <taxon>Eukaryota</taxon>
        <taxon>Sar</taxon>
        <taxon>Stramenopiles</taxon>
        <taxon>Ochrophyta</taxon>
        <taxon>Raphidophyceae</taxon>
        <taxon>Chattonellales</taxon>
        <taxon>Chattonellaceae</taxon>
        <taxon>Fibrocapsa</taxon>
    </lineage>
</organism>
<name>A0A7S2Y192_9STRA</name>
<dbReference type="SUPFAM" id="SSF48371">
    <property type="entry name" value="ARM repeat"/>
    <property type="match status" value="1"/>
</dbReference>